<accession>A0A9P1CX04</accession>
<evidence type="ECO:0000313" key="5">
    <source>
        <dbReference type="Proteomes" id="UP001152797"/>
    </source>
</evidence>
<organism evidence="3">
    <name type="scientific">Cladocopium goreaui</name>
    <dbReference type="NCBI Taxonomy" id="2562237"/>
    <lineage>
        <taxon>Eukaryota</taxon>
        <taxon>Sar</taxon>
        <taxon>Alveolata</taxon>
        <taxon>Dinophyceae</taxon>
        <taxon>Suessiales</taxon>
        <taxon>Symbiodiniaceae</taxon>
        <taxon>Cladocopium</taxon>
    </lineage>
</organism>
<dbReference type="OrthoDB" id="434647at2759"/>
<dbReference type="Proteomes" id="UP001152797">
    <property type="component" value="Unassembled WGS sequence"/>
</dbReference>
<evidence type="ECO:0000256" key="2">
    <source>
        <dbReference type="SAM" id="Phobius"/>
    </source>
</evidence>
<evidence type="ECO:0000313" key="3">
    <source>
        <dbReference type="EMBL" id="CAI3998995.1"/>
    </source>
</evidence>
<feature type="transmembrane region" description="Helical" evidence="2">
    <location>
        <begin position="40"/>
        <end position="65"/>
    </location>
</feature>
<keyword evidence="5" id="KW-1185">Reference proteome</keyword>
<dbReference type="PANTHER" id="PTHR12300">
    <property type="entry name" value="HVA22-LIKE PROTEINS"/>
    <property type="match status" value="1"/>
</dbReference>
<dbReference type="Pfam" id="PF03134">
    <property type="entry name" value="TB2_DP1_HVA22"/>
    <property type="match status" value="1"/>
</dbReference>
<dbReference type="EMBL" id="CAMXCT020002566">
    <property type="protein sequence ID" value="CAL1152370.1"/>
    <property type="molecule type" value="Genomic_DNA"/>
</dbReference>
<protein>
    <submittedName>
        <fullName evidence="4">Receptor expression-enhancing protein</fullName>
    </submittedName>
</protein>
<dbReference type="EMBL" id="CAMXCT010002566">
    <property type="protein sequence ID" value="CAI3998995.1"/>
    <property type="molecule type" value="Genomic_DNA"/>
</dbReference>
<evidence type="ECO:0000313" key="4">
    <source>
        <dbReference type="EMBL" id="CAL4786307.1"/>
    </source>
</evidence>
<keyword evidence="4" id="KW-0675">Receptor</keyword>
<gene>
    <name evidence="3" type="ORF">C1SCF055_LOCUS25247</name>
</gene>
<dbReference type="PANTHER" id="PTHR12300:SF117">
    <property type="entry name" value="LP05237P-RELATED"/>
    <property type="match status" value="1"/>
</dbReference>
<comment type="caution">
    <text evidence="3">The sequence shown here is derived from an EMBL/GenBank/DDBJ whole genome shotgun (WGS) entry which is preliminary data.</text>
</comment>
<keyword evidence="2" id="KW-0812">Transmembrane</keyword>
<evidence type="ECO:0000256" key="1">
    <source>
        <dbReference type="RuleBase" id="RU362006"/>
    </source>
</evidence>
<dbReference type="AlphaFoldDB" id="A0A9P1CX04"/>
<feature type="transmembrane region" description="Helical" evidence="2">
    <location>
        <begin position="77"/>
        <end position="95"/>
    </location>
</feature>
<proteinExistence type="inferred from homology"/>
<comment type="subcellular location">
    <subcellularLocation>
        <location evidence="1">Membrane</location>
        <topology evidence="1">Multi-pass membrane protein</topology>
    </subcellularLocation>
</comment>
<keyword evidence="2" id="KW-1133">Transmembrane helix</keyword>
<reference evidence="3" key="1">
    <citation type="submission" date="2022-10" db="EMBL/GenBank/DDBJ databases">
        <authorList>
            <person name="Chen Y."/>
            <person name="Dougan E. K."/>
            <person name="Chan C."/>
            <person name="Rhodes N."/>
            <person name="Thang M."/>
        </authorList>
    </citation>
    <scope>NUCLEOTIDE SEQUENCE</scope>
</reference>
<comment type="similarity">
    <text evidence="1">Belongs to the DP1 family.</text>
</comment>
<dbReference type="EMBL" id="CAMXCT030002566">
    <property type="protein sequence ID" value="CAL4786307.1"/>
    <property type="molecule type" value="Genomic_DNA"/>
</dbReference>
<keyword evidence="2" id="KW-0472">Membrane</keyword>
<reference evidence="4 5" key="2">
    <citation type="submission" date="2024-05" db="EMBL/GenBank/DDBJ databases">
        <authorList>
            <person name="Chen Y."/>
            <person name="Shah S."/>
            <person name="Dougan E. K."/>
            <person name="Thang M."/>
            <person name="Chan C."/>
        </authorList>
    </citation>
    <scope>NUCLEOTIDE SEQUENCE [LARGE SCALE GENOMIC DNA]</scope>
</reference>
<dbReference type="GO" id="GO:0016020">
    <property type="term" value="C:membrane"/>
    <property type="evidence" value="ECO:0007669"/>
    <property type="project" value="UniProtKB-SubCell"/>
</dbReference>
<sequence length="151" mass="17332">MPLSILPAPCTLSALVQFGHPAAQYIRKVRSGEELTNLDYVLFTTYFVICAIWMFLESIILWALVEYCPLFLEAKMLFFWWLACPEYKGAVYLWYGHIKPLHKILDEKYYNTLMTAVQKASLPEVPAADTSNAEVSDKEKAIRDMLEKKGS</sequence>
<dbReference type="InterPro" id="IPR004345">
    <property type="entry name" value="TB2_DP1_HVA22"/>
</dbReference>
<name>A0A9P1CX04_9DINO</name>